<organism evidence="1 2">
    <name type="scientific">Acaulospora colombiana</name>
    <dbReference type="NCBI Taxonomy" id="27376"/>
    <lineage>
        <taxon>Eukaryota</taxon>
        <taxon>Fungi</taxon>
        <taxon>Fungi incertae sedis</taxon>
        <taxon>Mucoromycota</taxon>
        <taxon>Glomeromycotina</taxon>
        <taxon>Glomeromycetes</taxon>
        <taxon>Diversisporales</taxon>
        <taxon>Acaulosporaceae</taxon>
        <taxon>Acaulospora</taxon>
    </lineage>
</organism>
<evidence type="ECO:0000313" key="2">
    <source>
        <dbReference type="Proteomes" id="UP000789525"/>
    </source>
</evidence>
<dbReference type="EMBL" id="CAJVPT010016124">
    <property type="protein sequence ID" value="CAG8616702.1"/>
    <property type="molecule type" value="Genomic_DNA"/>
</dbReference>
<name>A0ACA9MZI3_9GLOM</name>
<feature type="non-terminal residue" evidence="1">
    <location>
        <position position="189"/>
    </location>
</feature>
<keyword evidence="2" id="KW-1185">Reference proteome</keyword>
<dbReference type="Proteomes" id="UP000789525">
    <property type="component" value="Unassembled WGS sequence"/>
</dbReference>
<gene>
    <name evidence="1" type="ORF">ACOLOM_LOCUS7194</name>
</gene>
<comment type="caution">
    <text evidence="1">The sequence shown here is derived from an EMBL/GenBank/DDBJ whole genome shotgun (WGS) entry which is preliminary data.</text>
</comment>
<accession>A0ACA9MZI3</accession>
<proteinExistence type="predicted"/>
<reference evidence="1" key="1">
    <citation type="submission" date="2021-06" db="EMBL/GenBank/DDBJ databases">
        <authorList>
            <person name="Kallberg Y."/>
            <person name="Tangrot J."/>
            <person name="Rosling A."/>
        </authorList>
    </citation>
    <scope>NUCLEOTIDE SEQUENCE</scope>
    <source>
        <strain evidence="1">CL356</strain>
    </source>
</reference>
<protein>
    <submittedName>
        <fullName evidence="1">3139_t:CDS:1</fullName>
    </submittedName>
</protein>
<sequence length="189" mass="21620">MGEIKSDLINFSDTLTILSSNVEQLKVKIKTSGVGARVSNPLNEVFKARKIKHSDLKQPDGGSDNSRGENGQIIKKIYLNSIEVACKKIQSIEQNETAASQKIQTELVILDLLGKCDYIITFYGLSEIENEETVMVFAWPKYGNLRSFYENYVLDWHLKLTFIRDIFRGLLFIHNNDILHHDVRCENIL</sequence>
<evidence type="ECO:0000313" key="1">
    <source>
        <dbReference type="EMBL" id="CAG8616702.1"/>
    </source>
</evidence>